<proteinExistence type="predicted"/>
<reference evidence="2 3" key="1">
    <citation type="journal article" date="2016" name="Nat. Commun.">
        <title>Thousands of microbial genomes shed light on interconnected biogeochemical processes in an aquifer system.</title>
        <authorList>
            <person name="Anantharaman K."/>
            <person name="Brown C.T."/>
            <person name="Hug L.A."/>
            <person name="Sharon I."/>
            <person name="Castelle C.J."/>
            <person name="Probst A.J."/>
            <person name="Thomas B.C."/>
            <person name="Singh A."/>
            <person name="Wilkins M.J."/>
            <person name="Karaoz U."/>
            <person name="Brodie E.L."/>
            <person name="Williams K.H."/>
            <person name="Hubbard S.S."/>
            <person name="Banfield J.F."/>
        </authorList>
    </citation>
    <scope>NUCLEOTIDE SEQUENCE [LARGE SCALE GENOMIC DNA]</scope>
</reference>
<feature type="region of interest" description="Disordered" evidence="1">
    <location>
        <begin position="1"/>
        <end position="24"/>
    </location>
</feature>
<dbReference type="AlphaFoldDB" id="A0A1F7RNS5"/>
<protein>
    <recommendedName>
        <fullName evidence="4">DUF5320 domain-containing protein</fullName>
    </recommendedName>
</protein>
<name>A0A1F7RNS5_9BACT</name>
<dbReference type="Proteomes" id="UP000179266">
    <property type="component" value="Unassembled WGS sequence"/>
</dbReference>
<dbReference type="EMBL" id="MGDD01000289">
    <property type="protein sequence ID" value="OGL43173.1"/>
    <property type="molecule type" value="Genomic_DNA"/>
</dbReference>
<gene>
    <name evidence="2" type="ORF">A2161_04170</name>
</gene>
<comment type="caution">
    <text evidence="2">The sequence shown here is derived from an EMBL/GenBank/DDBJ whole genome shotgun (WGS) entry which is preliminary data.</text>
</comment>
<evidence type="ECO:0000313" key="2">
    <source>
        <dbReference type="EMBL" id="OGL43173.1"/>
    </source>
</evidence>
<evidence type="ECO:0008006" key="4">
    <source>
        <dbReference type="Google" id="ProtNLM"/>
    </source>
</evidence>
<dbReference type="Pfam" id="PF17253">
    <property type="entry name" value="DUF5320"/>
    <property type="match status" value="1"/>
</dbReference>
<organism evidence="2 3">
    <name type="scientific">Candidatus Schekmanbacteria bacterium RBG_13_48_7</name>
    <dbReference type="NCBI Taxonomy" id="1817878"/>
    <lineage>
        <taxon>Bacteria</taxon>
        <taxon>Candidatus Schekmaniibacteriota</taxon>
    </lineage>
</organism>
<accession>A0A1F7RNS5</accession>
<evidence type="ECO:0000256" key="1">
    <source>
        <dbReference type="SAM" id="MobiDB-lite"/>
    </source>
</evidence>
<sequence length="104" mass="11595">MPRGDRTGPWGQGPITGRSMGFGRGGGRGWRHMYYATGQPGRAGWGFDIPNMSQQVPAYGMPYVGNMTAEQEITTLKQQADYFTKALDEIKKHIQELESDKERG</sequence>
<dbReference type="InterPro" id="IPR035205">
    <property type="entry name" value="DUF5320"/>
</dbReference>
<evidence type="ECO:0000313" key="3">
    <source>
        <dbReference type="Proteomes" id="UP000179266"/>
    </source>
</evidence>